<keyword evidence="2" id="KW-1185">Reference proteome</keyword>
<sequence length="141" mass="16990">MLLTDHTAKYEQRDLTKRSGKPNADELLWIRDTILLPHLMTMLQRAHDEVKRSEMTLHQVMAQFLRVVMDHVTLDMFNLRRQLRQHNIKLLTEETQDDIFYHKYVCRGYEDRFGMTREVMRGEIGNHLKRFVNQVLRPPTK</sequence>
<dbReference type="InterPro" id="IPR058600">
    <property type="entry name" value="YhjD-like"/>
</dbReference>
<protein>
    <submittedName>
        <fullName evidence="1">Uncharacterized protein</fullName>
    </submittedName>
</protein>
<dbReference type="EMBL" id="QRDZ01000013">
    <property type="protein sequence ID" value="RED76116.1"/>
    <property type="molecule type" value="Genomic_DNA"/>
</dbReference>
<evidence type="ECO:0000313" key="1">
    <source>
        <dbReference type="EMBL" id="RED76116.1"/>
    </source>
</evidence>
<dbReference type="Pfam" id="PF26325">
    <property type="entry name" value="YhjD"/>
    <property type="match status" value="1"/>
</dbReference>
<comment type="caution">
    <text evidence="1">The sequence shown here is derived from an EMBL/GenBank/DDBJ whole genome shotgun (WGS) entry which is preliminary data.</text>
</comment>
<gene>
    <name evidence="1" type="ORF">DFP98_113177</name>
</gene>
<reference evidence="1 2" key="1">
    <citation type="submission" date="2018-07" db="EMBL/GenBank/DDBJ databases">
        <title>Genomic Encyclopedia of Type Strains, Phase III (KMG-III): the genomes of soil and plant-associated and newly described type strains.</title>
        <authorList>
            <person name="Whitman W."/>
        </authorList>
    </citation>
    <scope>NUCLEOTIDE SEQUENCE [LARGE SCALE GENOMIC DNA]</scope>
    <source>
        <strain evidence="1 2">CECT 7287</strain>
    </source>
</reference>
<organism evidence="1 2">
    <name type="scientific">Cohnella phaseoli</name>
    <dbReference type="NCBI Taxonomy" id="456490"/>
    <lineage>
        <taxon>Bacteria</taxon>
        <taxon>Bacillati</taxon>
        <taxon>Bacillota</taxon>
        <taxon>Bacilli</taxon>
        <taxon>Bacillales</taxon>
        <taxon>Paenibacillaceae</taxon>
        <taxon>Cohnella</taxon>
    </lineage>
</organism>
<accession>A0A3D9JRQ0</accession>
<proteinExistence type="predicted"/>
<dbReference type="Proteomes" id="UP000256977">
    <property type="component" value="Unassembled WGS sequence"/>
</dbReference>
<evidence type="ECO:0000313" key="2">
    <source>
        <dbReference type="Proteomes" id="UP000256977"/>
    </source>
</evidence>
<name>A0A3D9JRQ0_9BACL</name>
<dbReference type="AlphaFoldDB" id="A0A3D9JRQ0"/>